<dbReference type="Proteomes" id="UP000011014">
    <property type="component" value="Unassembled WGS sequence"/>
</dbReference>
<evidence type="ECO:0000313" key="2">
    <source>
        <dbReference type="EMBL" id="CBY39314.1"/>
    </source>
</evidence>
<dbReference type="EMBL" id="FN655494">
    <property type="protein sequence ID" value="CBY39314.1"/>
    <property type="molecule type" value="Genomic_DNA"/>
</dbReference>
<feature type="signal peptide" evidence="1">
    <location>
        <begin position="1"/>
        <end position="17"/>
    </location>
</feature>
<evidence type="ECO:0000256" key="1">
    <source>
        <dbReference type="SAM" id="SignalP"/>
    </source>
</evidence>
<proteinExistence type="predicted"/>
<organism evidence="2">
    <name type="scientific">Oikopleura dioica</name>
    <name type="common">Tunicate</name>
    <dbReference type="NCBI Taxonomy" id="34765"/>
    <lineage>
        <taxon>Eukaryota</taxon>
        <taxon>Metazoa</taxon>
        <taxon>Chordata</taxon>
        <taxon>Tunicata</taxon>
        <taxon>Appendicularia</taxon>
        <taxon>Copelata</taxon>
        <taxon>Oikopleuridae</taxon>
        <taxon>Oikopleura</taxon>
    </lineage>
</organism>
<feature type="chain" id="PRO_5003194126" evidence="1">
    <location>
        <begin position="18"/>
        <end position="191"/>
    </location>
</feature>
<keyword evidence="1" id="KW-0732">Signal</keyword>
<name>E4YV25_OIKDI</name>
<sequence length="191" mass="21410">MKLFVGLIVAIQAKARSSNICTWECDKAHESDLDACLPLYDPANDSAYYQCLADADAEHKICTDPCQDCHKNCNVEHHEDKIKCDELYHNDHSAHQQCIKDSNNKHHDCNDSCHCVDSCEKRYVQEQVRCDNIGEDPALIELCRDNAWELLDDCMKSNCNLVATSTQAPTTTPEGSGEGSGFDEDLDALFH</sequence>
<reference evidence="2" key="1">
    <citation type="journal article" date="2010" name="Science">
        <title>Plasticity of animal genome architecture unmasked by rapid evolution of a pelagic tunicate.</title>
        <authorList>
            <person name="Denoeud F."/>
            <person name="Henriet S."/>
            <person name="Mungpakdee S."/>
            <person name="Aury J.M."/>
            <person name="Da Silva C."/>
            <person name="Brinkmann H."/>
            <person name="Mikhaleva J."/>
            <person name="Olsen L.C."/>
            <person name="Jubin C."/>
            <person name="Canestro C."/>
            <person name="Bouquet J.M."/>
            <person name="Danks G."/>
            <person name="Poulain J."/>
            <person name="Campsteijn C."/>
            <person name="Adamski M."/>
            <person name="Cross I."/>
            <person name="Yadetie F."/>
            <person name="Muffato M."/>
            <person name="Louis A."/>
            <person name="Butcher S."/>
            <person name="Tsagkogeorga G."/>
            <person name="Konrad A."/>
            <person name="Singh S."/>
            <person name="Jensen M.F."/>
            <person name="Cong E.H."/>
            <person name="Eikeseth-Otteraa H."/>
            <person name="Noel B."/>
            <person name="Anthouard V."/>
            <person name="Porcel B.M."/>
            <person name="Kachouri-Lafond R."/>
            <person name="Nishino A."/>
            <person name="Ugolini M."/>
            <person name="Chourrout P."/>
            <person name="Nishida H."/>
            <person name="Aasland R."/>
            <person name="Huzurbazar S."/>
            <person name="Westhof E."/>
            <person name="Delsuc F."/>
            <person name="Lehrach H."/>
            <person name="Reinhardt R."/>
            <person name="Weissenbach J."/>
            <person name="Roy S.W."/>
            <person name="Artiguenave F."/>
            <person name="Postlethwait J.H."/>
            <person name="Manak J.R."/>
            <person name="Thompson E.M."/>
            <person name="Jaillon O."/>
            <person name="Du Pasquier L."/>
            <person name="Boudinot P."/>
            <person name="Liberles D.A."/>
            <person name="Volff J.N."/>
            <person name="Philippe H."/>
            <person name="Lenhard B."/>
            <person name="Roest Crollius H."/>
            <person name="Wincker P."/>
            <person name="Chourrout D."/>
        </authorList>
    </citation>
    <scope>NUCLEOTIDE SEQUENCE [LARGE SCALE GENOMIC DNA]</scope>
</reference>
<dbReference type="AlphaFoldDB" id="E4YV25"/>
<protein>
    <submittedName>
        <fullName evidence="2">Uncharacterized protein</fullName>
    </submittedName>
</protein>
<gene>
    <name evidence="2" type="ORF">GSOID_T00019873001</name>
</gene>
<accession>E4YV25</accession>